<dbReference type="EC" id="6.5.1.1" evidence="2"/>
<dbReference type="SUPFAM" id="SSF56091">
    <property type="entry name" value="DNA ligase/mRNA capping enzyme, catalytic domain"/>
    <property type="match status" value="1"/>
</dbReference>
<keyword evidence="12" id="KW-0067">ATP-binding</keyword>
<keyword evidence="24" id="KW-1185">Reference proteome</keyword>
<evidence type="ECO:0000256" key="8">
    <source>
        <dbReference type="ARBA" id="ARBA00022741"/>
    </source>
</evidence>
<comment type="catalytic activity">
    <reaction evidence="20">
        <text>ATP + (deoxyribonucleotide)n-3'-hydroxyl + 5'-phospho-(deoxyribonucleotide)m = (deoxyribonucleotide)n+m + AMP + diphosphate.</text>
        <dbReference type="EC" id="6.5.1.1"/>
    </reaction>
</comment>
<dbReference type="PROSITE" id="PS00333">
    <property type="entry name" value="DNA_LIGASE_A2"/>
    <property type="match status" value="1"/>
</dbReference>
<evidence type="ECO:0000256" key="16">
    <source>
        <dbReference type="ARBA" id="ARBA00023204"/>
    </source>
</evidence>
<evidence type="ECO:0000256" key="21">
    <source>
        <dbReference type="SAM" id="MobiDB-lite"/>
    </source>
</evidence>
<dbReference type="SUPFAM" id="SSF50249">
    <property type="entry name" value="Nucleic acid-binding proteins"/>
    <property type="match status" value="1"/>
</dbReference>
<keyword evidence="14" id="KW-0238">DNA-binding</keyword>
<evidence type="ECO:0000256" key="5">
    <source>
        <dbReference type="ARBA" id="ARBA00022695"/>
    </source>
</evidence>
<keyword evidence="3 23" id="KW-0436">Ligase</keyword>
<evidence type="ECO:0000256" key="1">
    <source>
        <dbReference type="ARBA" id="ARBA00001936"/>
    </source>
</evidence>
<feature type="compositionally biased region" description="Basic and acidic residues" evidence="21">
    <location>
        <begin position="11"/>
        <end position="24"/>
    </location>
</feature>
<evidence type="ECO:0000256" key="14">
    <source>
        <dbReference type="ARBA" id="ARBA00023125"/>
    </source>
</evidence>
<keyword evidence="13" id="KW-0239">DNA-directed DNA polymerase</keyword>
<dbReference type="PANTHER" id="PTHR42705:SF2">
    <property type="entry name" value="BIFUNCTIONAL NON-HOMOLOGOUS END JOINING PROTEIN LIGD"/>
    <property type="match status" value="1"/>
</dbReference>
<accession>A0ABS4R4G9</accession>
<sequence>MAARSEPLSEYNRRRDFKKTREPKGAVAPSHDGRKRFLVQKHDATRLHYDFRLEWEGVLKSWAVTRGPSLNPEDKRLAVRTEDHPLAYGDFEGTIPEGEYGGGTVMLWDTGWWEPEGDPAEGLKKGKLSFELHGSRMKGGWALVRMRPRDGEKRESWLLVKQSDEVASEDGEALVEGHVTSVRTGRTMDEIAAGKGEGKARIWHSNKSIAANLKAGAIAEEVRRQKRRAPKSSAKPPPFRPPQLATLVTKAPSGDGWLNEVKFDGYRVLAAVGGDTVRCYTRNGLDWTDKFRVIAAALAELDCQSALIDGEVVALAEKGSTFSALQKALKTGADTRYYAFDLIELDGEDLRRKPLVARKERLKELLDTLGTTATVQYSEHVRGSSAHVLAAICKAGQEGIIAKDADAPYQSGRTRSWLKVKCTKRQEFVIGGYTPSDKKGRPFASLLVGTYENGKLIYRGGVGTGFTGRTLGELAALFDLRKRRTSPFARVPRERNRDAVWLEPDLVAEVDFAEFTDDGHIRHGSFQGLREDKEASTVKLETPQAQKKEAETSKGKPTPEKTAKRSREGEEEVLGIRISHPDRVLFQGQGITKIDLARYYAVVAGRMLPLAADHPLSLVRCPQGRQRQCFYQKHASDGFPKDIREVPITESSGGTENYMYVHDAKGLVAAVQMGTLEFHIWGSTIDRLEQPDRLVFDLDPDPSVGFATVKRAATALRDELAELGLKSFAMVTGGKGVHVVVPLVRRAAWDEVKRFAKAIAQGFADRDPDQFVATMSKAKRKGRIFIDWLRNDRGSTAIAPYSSRAREGGPIATPVGWDELEELDAANCFHIAEIVDRIESDIDPWREFGKAKQSLTKSILQSVES</sequence>
<dbReference type="InterPro" id="IPR012309">
    <property type="entry name" value="DNA_ligase_ATP-dep_C"/>
</dbReference>
<dbReference type="Pfam" id="PF13298">
    <property type="entry name" value="LigD_N"/>
    <property type="match status" value="1"/>
</dbReference>
<dbReference type="Gene3D" id="3.30.1490.70">
    <property type="match status" value="1"/>
</dbReference>
<evidence type="ECO:0000256" key="12">
    <source>
        <dbReference type="ARBA" id="ARBA00022840"/>
    </source>
</evidence>
<keyword evidence="11" id="KW-0269">Exonuclease</keyword>
<dbReference type="InterPro" id="IPR014145">
    <property type="entry name" value="LigD_pol_dom"/>
</dbReference>
<dbReference type="Gene3D" id="2.40.50.140">
    <property type="entry name" value="Nucleic acid-binding proteins"/>
    <property type="match status" value="1"/>
</dbReference>
<dbReference type="NCBIfam" id="TIGR02778">
    <property type="entry name" value="ligD_pol"/>
    <property type="match status" value="1"/>
</dbReference>
<evidence type="ECO:0000256" key="15">
    <source>
        <dbReference type="ARBA" id="ARBA00023172"/>
    </source>
</evidence>
<evidence type="ECO:0000256" key="2">
    <source>
        <dbReference type="ARBA" id="ARBA00012727"/>
    </source>
</evidence>
<evidence type="ECO:0000256" key="20">
    <source>
        <dbReference type="ARBA" id="ARBA00034003"/>
    </source>
</evidence>
<dbReference type="Pfam" id="PF04679">
    <property type="entry name" value="DNA_ligase_A_C"/>
    <property type="match status" value="1"/>
</dbReference>
<keyword evidence="5" id="KW-0548">Nucleotidyltransferase</keyword>
<keyword evidence="10" id="KW-0378">Hydrolase</keyword>
<organism evidence="23 24">
    <name type="scientific">Sinorhizobium kostiense</name>
    <dbReference type="NCBI Taxonomy" id="76747"/>
    <lineage>
        <taxon>Bacteria</taxon>
        <taxon>Pseudomonadati</taxon>
        <taxon>Pseudomonadota</taxon>
        <taxon>Alphaproteobacteria</taxon>
        <taxon>Hyphomicrobiales</taxon>
        <taxon>Rhizobiaceae</taxon>
        <taxon>Sinorhizobium/Ensifer group</taxon>
        <taxon>Sinorhizobium</taxon>
    </lineage>
</organism>
<dbReference type="CDD" id="cd07906">
    <property type="entry name" value="Adenylation_DNA_ligase_LigD_LigC"/>
    <property type="match status" value="1"/>
</dbReference>
<comment type="caution">
    <text evidence="23">The sequence shown here is derived from an EMBL/GenBank/DDBJ whole genome shotgun (WGS) entry which is preliminary data.</text>
</comment>
<feature type="compositionally biased region" description="Basic and acidic residues" evidence="21">
    <location>
        <begin position="546"/>
        <end position="568"/>
    </location>
</feature>
<feature type="region of interest" description="Disordered" evidence="21">
    <location>
        <begin position="526"/>
        <end position="572"/>
    </location>
</feature>
<dbReference type="GO" id="GO:0003910">
    <property type="term" value="F:DNA ligase (ATP) activity"/>
    <property type="evidence" value="ECO:0007669"/>
    <property type="project" value="UniProtKB-EC"/>
</dbReference>
<evidence type="ECO:0000256" key="10">
    <source>
        <dbReference type="ARBA" id="ARBA00022801"/>
    </source>
</evidence>
<keyword evidence="9" id="KW-0227">DNA damage</keyword>
<proteinExistence type="predicted"/>
<protein>
    <recommendedName>
        <fullName evidence="2">DNA ligase (ATP)</fullName>
        <ecNumber evidence="2">6.5.1.1</ecNumber>
    </recommendedName>
    <alternativeName>
        <fullName evidence="19">NHEJ DNA polymerase</fullName>
    </alternativeName>
</protein>
<dbReference type="NCBIfam" id="TIGR02777">
    <property type="entry name" value="LigD_PE_dom"/>
    <property type="match status" value="1"/>
</dbReference>
<dbReference type="InterPro" id="IPR014146">
    <property type="entry name" value="LigD_ligase_dom"/>
</dbReference>
<dbReference type="CDD" id="cd07971">
    <property type="entry name" value="OBF_DNA_ligase_LigD"/>
    <property type="match status" value="1"/>
</dbReference>
<dbReference type="InterPro" id="IPR012340">
    <property type="entry name" value="NA-bd_OB-fold"/>
</dbReference>
<dbReference type="NCBIfam" id="TIGR02779">
    <property type="entry name" value="NHEJ_ligase_lig"/>
    <property type="match status" value="1"/>
</dbReference>
<comment type="cofactor">
    <cofactor evidence="1">
        <name>Mn(2+)</name>
        <dbReference type="ChEBI" id="CHEBI:29035"/>
    </cofactor>
</comment>
<evidence type="ECO:0000256" key="11">
    <source>
        <dbReference type="ARBA" id="ARBA00022839"/>
    </source>
</evidence>
<evidence type="ECO:0000256" key="18">
    <source>
        <dbReference type="ARBA" id="ARBA00023268"/>
    </source>
</evidence>
<dbReference type="PANTHER" id="PTHR42705">
    <property type="entry name" value="BIFUNCTIONAL NON-HOMOLOGOUS END JOINING PROTEIN LIGD"/>
    <property type="match status" value="1"/>
</dbReference>
<keyword evidence="7" id="KW-0479">Metal-binding</keyword>
<keyword evidence="16" id="KW-0234">DNA repair</keyword>
<evidence type="ECO:0000259" key="22">
    <source>
        <dbReference type="PROSITE" id="PS50160"/>
    </source>
</evidence>
<feature type="region of interest" description="Disordered" evidence="21">
    <location>
        <begin position="1"/>
        <end position="34"/>
    </location>
</feature>
<dbReference type="InterPro" id="IPR012310">
    <property type="entry name" value="DNA_ligase_ATP-dep_cent"/>
</dbReference>
<evidence type="ECO:0000256" key="3">
    <source>
        <dbReference type="ARBA" id="ARBA00022598"/>
    </source>
</evidence>
<dbReference type="Proteomes" id="UP000730739">
    <property type="component" value="Unassembled WGS sequence"/>
</dbReference>
<keyword evidence="18" id="KW-0511">Multifunctional enzyme</keyword>
<evidence type="ECO:0000256" key="6">
    <source>
        <dbReference type="ARBA" id="ARBA00022722"/>
    </source>
</evidence>
<keyword evidence="4" id="KW-0808">Transferase</keyword>
<dbReference type="InterPro" id="IPR052171">
    <property type="entry name" value="NHEJ_LigD"/>
</dbReference>
<evidence type="ECO:0000256" key="13">
    <source>
        <dbReference type="ARBA" id="ARBA00022932"/>
    </source>
</evidence>
<dbReference type="Gene3D" id="3.90.920.10">
    <property type="entry name" value="DNA primase, PRIM domain"/>
    <property type="match status" value="1"/>
</dbReference>
<keyword evidence="15" id="KW-0233">DNA recombination</keyword>
<evidence type="ECO:0000256" key="4">
    <source>
        <dbReference type="ARBA" id="ARBA00022679"/>
    </source>
</evidence>
<keyword evidence="6" id="KW-0540">Nuclease</keyword>
<evidence type="ECO:0000313" key="24">
    <source>
        <dbReference type="Proteomes" id="UP000730739"/>
    </source>
</evidence>
<name>A0ABS4R4G9_9HYPH</name>
<gene>
    <name evidence="23" type="ORF">J2Z31_003814</name>
</gene>
<evidence type="ECO:0000313" key="23">
    <source>
        <dbReference type="EMBL" id="MBP2237296.1"/>
    </source>
</evidence>
<feature type="region of interest" description="Disordered" evidence="21">
    <location>
        <begin position="223"/>
        <end position="242"/>
    </location>
</feature>
<evidence type="ECO:0000256" key="9">
    <source>
        <dbReference type="ARBA" id="ARBA00022763"/>
    </source>
</evidence>
<dbReference type="Pfam" id="PF21686">
    <property type="entry name" value="LigD_Prim-Pol"/>
    <property type="match status" value="1"/>
</dbReference>
<dbReference type="InterPro" id="IPR033651">
    <property type="entry name" value="PaeLigD_Pol-like"/>
</dbReference>
<evidence type="ECO:0000256" key="7">
    <source>
        <dbReference type="ARBA" id="ARBA00022723"/>
    </source>
</evidence>
<dbReference type="InterPro" id="IPR016059">
    <property type="entry name" value="DNA_ligase_ATP-dep_CS"/>
</dbReference>
<reference evidence="23 24" key="1">
    <citation type="submission" date="2021-03" db="EMBL/GenBank/DDBJ databases">
        <title>Genomic Encyclopedia of Type Strains, Phase IV (KMG-IV): sequencing the most valuable type-strain genomes for metagenomic binning, comparative biology and taxonomic classification.</title>
        <authorList>
            <person name="Goeker M."/>
        </authorList>
    </citation>
    <scope>NUCLEOTIDE SEQUENCE [LARGE SCALE GENOMIC DNA]</scope>
    <source>
        <strain evidence="23 24">DSM 13372</strain>
    </source>
</reference>
<dbReference type="EMBL" id="JAGILA010000005">
    <property type="protein sequence ID" value="MBP2237296.1"/>
    <property type="molecule type" value="Genomic_DNA"/>
</dbReference>
<dbReference type="RefSeq" id="WP_209603249.1">
    <property type="nucleotide sequence ID" value="NZ_JAGILA010000005.1"/>
</dbReference>
<keyword evidence="8" id="KW-0547">Nucleotide-binding</keyword>
<evidence type="ECO:0000256" key="19">
    <source>
        <dbReference type="ARBA" id="ARBA00029943"/>
    </source>
</evidence>
<dbReference type="InterPro" id="IPR014143">
    <property type="entry name" value="NHEJ_ligase_prk"/>
</dbReference>
<dbReference type="Gene3D" id="3.30.470.30">
    <property type="entry name" value="DNA ligase/mRNA capping enzyme"/>
    <property type="match status" value="1"/>
</dbReference>
<dbReference type="InterPro" id="IPR014144">
    <property type="entry name" value="LigD_PE_domain"/>
</dbReference>
<dbReference type="CDD" id="cd04862">
    <property type="entry name" value="PaeLigD_Pol_like"/>
    <property type="match status" value="1"/>
</dbReference>
<dbReference type="PROSITE" id="PS50160">
    <property type="entry name" value="DNA_LIGASE_A3"/>
    <property type="match status" value="1"/>
</dbReference>
<evidence type="ECO:0000256" key="17">
    <source>
        <dbReference type="ARBA" id="ARBA00023211"/>
    </source>
</evidence>
<dbReference type="NCBIfam" id="TIGR02776">
    <property type="entry name" value="NHEJ_ligase_prk"/>
    <property type="match status" value="1"/>
</dbReference>
<keyword evidence="17" id="KW-0464">Manganese</keyword>
<dbReference type="NCBIfam" id="NF004628">
    <property type="entry name" value="PRK05972.1"/>
    <property type="match status" value="1"/>
</dbReference>
<feature type="domain" description="ATP-dependent DNA ligase family profile" evidence="22">
    <location>
        <begin position="328"/>
        <end position="452"/>
    </location>
</feature>
<dbReference type="Pfam" id="PF01068">
    <property type="entry name" value="DNA_ligase_A_M"/>
    <property type="match status" value="1"/>
</dbReference>